<evidence type="ECO:0000256" key="7">
    <source>
        <dbReference type="ARBA" id="ARBA00044633"/>
    </source>
</evidence>
<keyword evidence="6 8" id="KW-0057">Aromatic amino acid biosynthesis</keyword>
<comment type="pathway">
    <text evidence="1 8">Metabolic intermediate biosynthesis; chorismate biosynthesis; chorismate from D-erythrose 4-phosphate and phosphoenolpyruvate: step 6/7.</text>
</comment>
<feature type="binding site" evidence="8">
    <location>
        <position position="332"/>
    </location>
    <ligand>
        <name>3-phosphoshikimate</name>
        <dbReference type="ChEBI" id="CHEBI:145989"/>
    </ligand>
</feature>
<feature type="active site" description="Proton acceptor" evidence="8">
    <location>
        <position position="332"/>
    </location>
</feature>
<feature type="binding site" evidence="8">
    <location>
        <position position="183"/>
    </location>
    <ligand>
        <name>phosphoenolpyruvate</name>
        <dbReference type="ChEBI" id="CHEBI:58702"/>
    </ligand>
</feature>
<feature type="binding site" evidence="8">
    <location>
        <position position="36"/>
    </location>
    <ligand>
        <name>3-phosphoshikimate</name>
        <dbReference type="ChEBI" id="CHEBI:145989"/>
    </ligand>
</feature>
<comment type="caution">
    <text evidence="8">Lacks conserved residue(s) required for the propagation of feature annotation.</text>
</comment>
<dbReference type="GO" id="GO:0009423">
    <property type="term" value="P:chorismate biosynthetic process"/>
    <property type="evidence" value="ECO:0007669"/>
    <property type="project" value="UniProtKB-UniRule"/>
</dbReference>
<feature type="binding site" evidence="8">
    <location>
        <position position="108"/>
    </location>
    <ligand>
        <name>phosphoenolpyruvate</name>
        <dbReference type="ChEBI" id="CHEBI:58702"/>
    </ligand>
</feature>
<evidence type="ECO:0000256" key="8">
    <source>
        <dbReference type="HAMAP-Rule" id="MF_00210"/>
    </source>
</evidence>
<feature type="binding site" evidence="8">
    <location>
        <position position="183"/>
    </location>
    <ligand>
        <name>3-phosphoshikimate</name>
        <dbReference type="ChEBI" id="CHEBI:145989"/>
    </ligand>
</feature>
<dbReference type="KEGG" id="cwo:Cwoe_3736"/>
<dbReference type="SUPFAM" id="SSF55205">
    <property type="entry name" value="EPT/RTPC-like"/>
    <property type="match status" value="1"/>
</dbReference>
<evidence type="ECO:0000256" key="3">
    <source>
        <dbReference type="ARBA" id="ARBA00022490"/>
    </source>
</evidence>
<protein>
    <recommendedName>
        <fullName evidence="8">3-phosphoshikimate 1-carboxyvinyltransferase</fullName>
        <ecNumber evidence="8">2.5.1.19</ecNumber>
    </recommendedName>
    <alternativeName>
        <fullName evidence="8">5-enolpyruvylshikimate-3-phosphate synthase</fullName>
        <shortName evidence="8">EPSP synthase</shortName>
        <shortName evidence="8">EPSPS</shortName>
    </alternativeName>
</protein>
<organism evidence="10 11">
    <name type="scientific">Conexibacter woesei (strain DSM 14684 / CCUG 47730 / CIP 108061 / JCM 11494 / NBRC 100937 / ID131577)</name>
    <dbReference type="NCBI Taxonomy" id="469383"/>
    <lineage>
        <taxon>Bacteria</taxon>
        <taxon>Bacillati</taxon>
        <taxon>Actinomycetota</taxon>
        <taxon>Thermoleophilia</taxon>
        <taxon>Solirubrobacterales</taxon>
        <taxon>Conexibacteraceae</taxon>
        <taxon>Conexibacter</taxon>
    </lineage>
</organism>
<comment type="similarity">
    <text evidence="2 8">Belongs to the EPSP synthase family.</text>
</comment>
<dbReference type="GO" id="GO:0009073">
    <property type="term" value="P:aromatic amino acid family biosynthetic process"/>
    <property type="evidence" value="ECO:0007669"/>
    <property type="project" value="UniProtKB-KW"/>
</dbReference>
<comment type="subunit">
    <text evidence="8">Monomer.</text>
</comment>
<evidence type="ECO:0000256" key="5">
    <source>
        <dbReference type="ARBA" id="ARBA00022679"/>
    </source>
</evidence>
<evidence type="ECO:0000256" key="4">
    <source>
        <dbReference type="ARBA" id="ARBA00022605"/>
    </source>
</evidence>
<name>D3F1J0_CONWI</name>
<dbReference type="UniPathway" id="UPA00053">
    <property type="reaction ID" value="UER00089"/>
</dbReference>
<evidence type="ECO:0000313" key="10">
    <source>
        <dbReference type="EMBL" id="ADB52153.1"/>
    </source>
</evidence>
<dbReference type="InterPro" id="IPR001986">
    <property type="entry name" value="Enolpyruvate_Tfrase_dom"/>
</dbReference>
<dbReference type="NCBIfam" id="TIGR01356">
    <property type="entry name" value="aroA"/>
    <property type="match status" value="1"/>
</dbReference>
<gene>
    <name evidence="8" type="primary">aroA</name>
    <name evidence="10" type="ordered locus">Cwoe_3736</name>
</gene>
<dbReference type="CDD" id="cd01556">
    <property type="entry name" value="EPSP_synthase"/>
    <property type="match status" value="1"/>
</dbReference>
<dbReference type="EMBL" id="CP001854">
    <property type="protein sequence ID" value="ADB52153.1"/>
    <property type="molecule type" value="Genomic_DNA"/>
</dbReference>
<feature type="binding site" evidence="8">
    <location>
        <position position="137"/>
    </location>
    <ligand>
        <name>phosphoenolpyruvate</name>
        <dbReference type="ChEBI" id="CHEBI:58702"/>
    </ligand>
</feature>
<dbReference type="GO" id="GO:0003866">
    <property type="term" value="F:3-phosphoshikimate 1-carboxyvinyltransferase activity"/>
    <property type="evidence" value="ECO:0007669"/>
    <property type="project" value="UniProtKB-UniRule"/>
</dbReference>
<dbReference type="EC" id="2.5.1.19" evidence="8"/>
<feature type="binding site" evidence="8">
    <location>
        <position position="181"/>
    </location>
    <ligand>
        <name>3-phosphoshikimate</name>
        <dbReference type="ChEBI" id="CHEBI:145989"/>
    </ligand>
</feature>
<keyword evidence="3 8" id="KW-0963">Cytoplasm</keyword>
<comment type="catalytic activity">
    <reaction evidence="7">
        <text>3-phosphoshikimate + phosphoenolpyruvate = 5-O-(1-carboxyvinyl)-3-phosphoshikimate + phosphate</text>
        <dbReference type="Rhea" id="RHEA:21256"/>
        <dbReference type="ChEBI" id="CHEBI:43474"/>
        <dbReference type="ChEBI" id="CHEBI:57701"/>
        <dbReference type="ChEBI" id="CHEBI:58702"/>
        <dbReference type="ChEBI" id="CHEBI:145989"/>
        <dbReference type="EC" id="2.5.1.19"/>
    </reaction>
    <physiologicalReaction direction="left-to-right" evidence="7">
        <dbReference type="Rhea" id="RHEA:21257"/>
    </physiologicalReaction>
</comment>
<feature type="binding site" evidence="8">
    <location>
        <position position="35"/>
    </location>
    <ligand>
        <name>3-phosphoshikimate</name>
        <dbReference type="ChEBI" id="CHEBI:145989"/>
    </ligand>
</feature>
<dbReference type="HOGENOM" id="CLU_024321_0_1_11"/>
<keyword evidence="11" id="KW-1185">Reference proteome</keyword>
<dbReference type="Pfam" id="PF00275">
    <property type="entry name" value="EPSP_synthase"/>
    <property type="match status" value="1"/>
</dbReference>
<dbReference type="InterPro" id="IPR013792">
    <property type="entry name" value="RNA3'P_cycl/enolpyr_Trfase_a/b"/>
</dbReference>
<dbReference type="PANTHER" id="PTHR21090">
    <property type="entry name" value="AROM/DEHYDROQUINATE SYNTHASE"/>
    <property type="match status" value="1"/>
</dbReference>
<reference evidence="11" key="2">
    <citation type="submission" date="2010-01" db="EMBL/GenBank/DDBJ databases">
        <title>The complete genome of Conexibacter woesei DSM 14684.</title>
        <authorList>
            <consortium name="US DOE Joint Genome Institute (JGI-PGF)"/>
            <person name="Lucas S."/>
            <person name="Copeland A."/>
            <person name="Lapidus A."/>
            <person name="Glavina del Rio T."/>
            <person name="Dalin E."/>
            <person name="Tice H."/>
            <person name="Bruce D."/>
            <person name="Goodwin L."/>
            <person name="Pitluck S."/>
            <person name="Kyrpides N."/>
            <person name="Mavromatis K."/>
            <person name="Ivanova N."/>
            <person name="Mikhailova N."/>
            <person name="Chertkov O."/>
            <person name="Brettin T."/>
            <person name="Detter J.C."/>
            <person name="Han C."/>
            <person name="Larimer F."/>
            <person name="Land M."/>
            <person name="Hauser L."/>
            <person name="Markowitz V."/>
            <person name="Cheng J.-F."/>
            <person name="Hugenholtz P."/>
            <person name="Woyke T."/>
            <person name="Wu D."/>
            <person name="Pukall R."/>
            <person name="Steenblock K."/>
            <person name="Schneider S."/>
            <person name="Klenk H.-P."/>
            <person name="Eisen J.A."/>
        </authorList>
    </citation>
    <scope>NUCLEOTIDE SEQUENCE [LARGE SCALE GENOMIC DNA]</scope>
    <source>
        <strain evidence="11">DSM 14684 / CIP 108061 / JCM 11494 / NBRC 100937 / ID131577</strain>
    </source>
</reference>
<feature type="binding site" evidence="8">
    <location>
        <position position="363"/>
    </location>
    <ligand>
        <name>phosphoenolpyruvate</name>
        <dbReference type="ChEBI" id="CHEBI:58702"/>
    </ligand>
</feature>
<dbReference type="PROSITE" id="PS00885">
    <property type="entry name" value="EPSP_SYNTHASE_2"/>
    <property type="match status" value="1"/>
</dbReference>
<dbReference type="GO" id="GO:0008652">
    <property type="term" value="P:amino acid biosynthetic process"/>
    <property type="evidence" value="ECO:0007669"/>
    <property type="project" value="UniProtKB-KW"/>
</dbReference>
<comment type="function">
    <text evidence="8">Catalyzes the transfer of the enolpyruvyl moiety of phosphoenolpyruvate (PEP) to the 5-hydroxyl of shikimate-3-phosphate (S3P) to produce enolpyruvyl shikimate-3-phosphate and inorganic phosphate.</text>
</comment>
<sequence>MRPNRSAGGLGFAAAVRFDPPASGLRGSLRVPPDKSISHRAALFAAMTPEPVSVTNYLDAADTNSTLAAVEQIGALVQRRGAGELLIRGCGLRDAHESDGPIDVGNAGTLMRLLPGWLATQPGRSWTFDGDSSIRRRPIDRIADPLRLMGARIDATDERFPPFTLHGADLTGIEYPMPVASAQVKSCVLIAGMTTAGGTTVIEPAPSRDHTERMLAAAGAPVERDGNRVTVRHVDELGLDAIAVPGDLSSAAFWVAAAVLVPGSRIVLEDVNVNWTRTGFLRIVERMGGIVLGDLEEHGAFTPGEPISELDVAHGPLSATTVEAEEVPLAIDELPLVALLGCFADGETVVRGAAELRVKESDRIQTVVDGLNGLGADIEGTDDGFVVRGGTGLRGGRISSHGDHRLAMLGAVAGLASREGVEVEGMDAAAVSYPGFVADLDTLLAR</sequence>
<dbReference type="RefSeq" id="WP_012935204.1">
    <property type="nucleotide sequence ID" value="NC_013739.1"/>
</dbReference>
<evidence type="ECO:0000256" key="6">
    <source>
        <dbReference type="ARBA" id="ARBA00023141"/>
    </source>
</evidence>
<dbReference type="InterPro" id="IPR023193">
    <property type="entry name" value="EPSP_synthase_CS"/>
</dbReference>
<feature type="binding site" evidence="8">
    <location>
        <position position="35"/>
    </location>
    <ligand>
        <name>phosphoenolpyruvate</name>
        <dbReference type="ChEBI" id="CHEBI:58702"/>
    </ligand>
</feature>
<dbReference type="Gene3D" id="3.65.10.10">
    <property type="entry name" value="Enolpyruvate transferase domain"/>
    <property type="match status" value="2"/>
</dbReference>
<reference evidence="10 11" key="1">
    <citation type="journal article" date="2010" name="Stand. Genomic Sci.">
        <title>Complete genome sequence of Conexibacter woesei type strain (ID131577).</title>
        <authorList>
            <person name="Pukall R."/>
            <person name="Lapidus A."/>
            <person name="Glavina Del Rio T."/>
            <person name="Copeland A."/>
            <person name="Tice H."/>
            <person name="Cheng J.-F."/>
            <person name="Lucas S."/>
            <person name="Chen F."/>
            <person name="Nolan M."/>
            <person name="Bruce D."/>
            <person name="Goodwin L."/>
            <person name="Pitluck S."/>
            <person name="Mavromatis K."/>
            <person name="Ivanova N."/>
            <person name="Ovchinnikova G."/>
            <person name="Pati A."/>
            <person name="Chen A."/>
            <person name="Palaniappan K."/>
            <person name="Land M."/>
            <person name="Hauser L."/>
            <person name="Chang Y.-J."/>
            <person name="Jeffries C.D."/>
            <person name="Chain P."/>
            <person name="Meincke L."/>
            <person name="Sims D."/>
            <person name="Brettin T."/>
            <person name="Detter J.C."/>
            <person name="Rohde M."/>
            <person name="Goeker M."/>
            <person name="Bristow J."/>
            <person name="Eisen J.A."/>
            <person name="Markowitz V."/>
            <person name="Kyrpides N.C."/>
            <person name="Klenk H.-P."/>
            <person name="Hugenholtz P."/>
        </authorList>
    </citation>
    <scope>NUCLEOTIDE SEQUENCE [LARGE SCALE GENOMIC DNA]</scope>
    <source>
        <strain evidence="11">DSM 14684 / CIP 108061 / JCM 11494 / NBRC 100937 / ID131577</strain>
    </source>
</reference>
<dbReference type="eggNOG" id="COG0128">
    <property type="taxonomic scope" value="Bacteria"/>
</dbReference>
<dbReference type="Proteomes" id="UP000008229">
    <property type="component" value="Chromosome"/>
</dbReference>
<feature type="domain" description="Enolpyruvate transferase" evidence="9">
    <location>
        <begin position="23"/>
        <end position="440"/>
    </location>
</feature>
<feature type="binding site" evidence="8">
    <location>
        <position position="40"/>
    </location>
    <ligand>
        <name>3-phosphoshikimate</name>
        <dbReference type="ChEBI" id="CHEBI:145989"/>
    </ligand>
</feature>
<evidence type="ECO:0000256" key="2">
    <source>
        <dbReference type="ARBA" id="ARBA00009948"/>
    </source>
</evidence>
<dbReference type="FunFam" id="3.65.10.10:FF:000005">
    <property type="entry name" value="3-phosphoshikimate 1-carboxyvinyltransferase"/>
    <property type="match status" value="1"/>
</dbReference>
<dbReference type="GO" id="GO:0005737">
    <property type="term" value="C:cytoplasm"/>
    <property type="evidence" value="ECO:0007669"/>
    <property type="project" value="UniProtKB-SubCell"/>
</dbReference>
<comment type="subcellular location">
    <subcellularLocation>
        <location evidence="8">Cytoplasm</location>
    </subcellularLocation>
</comment>
<dbReference type="STRING" id="469383.Cwoe_3736"/>
<dbReference type="HAMAP" id="MF_00210">
    <property type="entry name" value="EPSP_synth"/>
    <property type="match status" value="1"/>
</dbReference>
<evidence type="ECO:0000313" key="11">
    <source>
        <dbReference type="Proteomes" id="UP000008229"/>
    </source>
</evidence>
<keyword evidence="5 8" id="KW-0808">Transferase</keyword>
<evidence type="ECO:0000259" key="9">
    <source>
        <dbReference type="Pfam" id="PF00275"/>
    </source>
</evidence>
<dbReference type="PIRSF" id="PIRSF000505">
    <property type="entry name" value="EPSPS"/>
    <property type="match status" value="1"/>
</dbReference>
<feature type="binding site" evidence="8">
    <location>
        <position position="359"/>
    </location>
    <ligand>
        <name>3-phosphoshikimate</name>
        <dbReference type="ChEBI" id="CHEBI:145989"/>
    </ligand>
</feature>
<dbReference type="InterPro" id="IPR036968">
    <property type="entry name" value="Enolpyruvate_Tfrase_sf"/>
</dbReference>
<feature type="binding site" evidence="8">
    <location>
        <position position="405"/>
    </location>
    <ligand>
        <name>phosphoenolpyruvate</name>
        <dbReference type="ChEBI" id="CHEBI:58702"/>
    </ligand>
</feature>
<dbReference type="PANTHER" id="PTHR21090:SF5">
    <property type="entry name" value="PENTAFUNCTIONAL AROM POLYPEPTIDE"/>
    <property type="match status" value="1"/>
</dbReference>
<proteinExistence type="inferred from homology"/>
<dbReference type="AlphaFoldDB" id="D3F1J0"/>
<evidence type="ECO:0000256" key="1">
    <source>
        <dbReference type="ARBA" id="ARBA00004811"/>
    </source>
</evidence>
<dbReference type="InterPro" id="IPR006264">
    <property type="entry name" value="EPSP_synthase"/>
</dbReference>
<keyword evidence="4 8" id="KW-0028">Amino-acid biosynthesis</keyword>
<accession>D3F1J0</accession>